<evidence type="ECO:0000256" key="5">
    <source>
        <dbReference type="ARBA" id="ARBA00022692"/>
    </source>
</evidence>
<dbReference type="InterPro" id="IPR022924">
    <property type="entry name" value="Cardiolipin_synthase"/>
</dbReference>
<evidence type="ECO:0000256" key="6">
    <source>
        <dbReference type="ARBA" id="ARBA00022737"/>
    </source>
</evidence>
<evidence type="ECO:0000256" key="11">
    <source>
        <dbReference type="ARBA" id="ARBA00023264"/>
    </source>
</evidence>
<evidence type="ECO:0000256" key="10">
    <source>
        <dbReference type="ARBA" id="ARBA00023209"/>
    </source>
</evidence>
<dbReference type="CDD" id="cd09154">
    <property type="entry name" value="PLDc_SMU_988_like_1"/>
    <property type="match status" value="1"/>
</dbReference>
<evidence type="ECO:0000256" key="3">
    <source>
        <dbReference type="ARBA" id="ARBA00022516"/>
    </source>
</evidence>
<dbReference type="KEGG" id="aaxa:NCTC10138_01453"/>
<feature type="domain" description="PLD phosphodiesterase" evidence="14">
    <location>
        <begin position="237"/>
        <end position="264"/>
    </location>
</feature>
<evidence type="ECO:0000313" key="15">
    <source>
        <dbReference type="EMBL" id="VEU81062.1"/>
    </source>
</evidence>
<dbReference type="Pfam" id="PF13091">
    <property type="entry name" value="PLDc_2"/>
    <property type="match status" value="2"/>
</dbReference>
<name>A0A449BF49_HAPAX</name>
<dbReference type="AlphaFoldDB" id="A0A449BF49"/>
<keyword evidence="3" id="KW-0444">Lipid biosynthesis</keyword>
<keyword evidence="7 13" id="KW-1133">Transmembrane helix</keyword>
<evidence type="ECO:0000256" key="12">
    <source>
        <dbReference type="NCBIfam" id="TIGR04265"/>
    </source>
</evidence>
<feature type="transmembrane region" description="Helical" evidence="13">
    <location>
        <begin position="12"/>
        <end position="33"/>
    </location>
</feature>
<evidence type="ECO:0000256" key="8">
    <source>
        <dbReference type="ARBA" id="ARBA00023098"/>
    </source>
</evidence>
<dbReference type="RefSeq" id="WP_026389974.1">
    <property type="nucleotide sequence ID" value="NZ_LR215048.1"/>
</dbReference>
<evidence type="ECO:0000256" key="9">
    <source>
        <dbReference type="ARBA" id="ARBA00023136"/>
    </source>
</evidence>
<dbReference type="SUPFAM" id="SSF56024">
    <property type="entry name" value="Phospholipase D/nuclease"/>
    <property type="match status" value="2"/>
</dbReference>
<dbReference type="PANTHER" id="PTHR21248:SF22">
    <property type="entry name" value="PHOSPHOLIPASE D"/>
    <property type="match status" value="1"/>
</dbReference>
<evidence type="ECO:0000256" key="1">
    <source>
        <dbReference type="ARBA" id="ARBA00004651"/>
    </source>
</evidence>
<gene>
    <name evidence="15" type="primary">cls</name>
    <name evidence="15" type="ORF">NCTC10138_01453</name>
</gene>
<evidence type="ECO:0000259" key="14">
    <source>
        <dbReference type="PROSITE" id="PS50035"/>
    </source>
</evidence>
<dbReference type="Gene3D" id="3.30.870.10">
    <property type="entry name" value="Endonuclease Chain A"/>
    <property type="match status" value="2"/>
</dbReference>
<dbReference type="PANTHER" id="PTHR21248">
    <property type="entry name" value="CARDIOLIPIN SYNTHASE"/>
    <property type="match status" value="1"/>
</dbReference>
<feature type="transmembrane region" description="Helical" evidence="13">
    <location>
        <begin position="71"/>
        <end position="89"/>
    </location>
</feature>
<dbReference type="GO" id="GO:0032049">
    <property type="term" value="P:cardiolipin biosynthetic process"/>
    <property type="evidence" value="ECO:0007669"/>
    <property type="project" value="UniProtKB-UniRule"/>
</dbReference>
<keyword evidence="11" id="KW-1208">Phospholipid metabolism</keyword>
<dbReference type="NCBIfam" id="TIGR04265">
    <property type="entry name" value="bac_cardiolipin"/>
    <property type="match status" value="1"/>
</dbReference>
<evidence type="ECO:0000256" key="13">
    <source>
        <dbReference type="SAM" id="Phobius"/>
    </source>
</evidence>
<dbReference type="InterPro" id="IPR001736">
    <property type="entry name" value="PLipase_D/transphosphatidylase"/>
</dbReference>
<dbReference type="InterPro" id="IPR027379">
    <property type="entry name" value="CLS_N"/>
</dbReference>
<dbReference type="GO" id="GO:0005886">
    <property type="term" value="C:plasma membrane"/>
    <property type="evidence" value="ECO:0007669"/>
    <property type="project" value="UniProtKB-SubCell"/>
</dbReference>
<evidence type="ECO:0000256" key="4">
    <source>
        <dbReference type="ARBA" id="ARBA00022679"/>
    </source>
</evidence>
<evidence type="ECO:0000313" key="16">
    <source>
        <dbReference type="Proteomes" id="UP000289841"/>
    </source>
</evidence>
<feature type="transmembrane region" description="Helical" evidence="13">
    <location>
        <begin position="39"/>
        <end position="59"/>
    </location>
</feature>
<protein>
    <recommendedName>
        <fullName evidence="12">Cardiolipin synthase</fullName>
        <ecNumber evidence="12">2.7.8.-</ecNumber>
    </recommendedName>
</protein>
<accession>A0A449BF49</accession>
<dbReference type="Pfam" id="PF13396">
    <property type="entry name" value="PLDc_N"/>
    <property type="match status" value="1"/>
</dbReference>
<keyword evidence="5 13" id="KW-0812">Transmembrane</keyword>
<keyword evidence="9 13" id="KW-0472">Membrane</keyword>
<dbReference type="EMBL" id="LR215048">
    <property type="protein sequence ID" value="VEU81062.1"/>
    <property type="molecule type" value="Genomic_DNA"/>
</dbReference>
<dbReference type="SMART" id="SM00155">
    <property type="entry name" value="PLDc"/>
    <property type="match status" value="2"/>
</dbReference>
<keyword evidence="10" id="KW-0594">Phospholipid biosynthesis</keyword>
<dbReference type="EC" id="2.7.8.-" evidence="12"/>
<dbReference type="PROSITE" id="PS50035">
    <property type="entry name" value="PLD"/>
    <property type="match status" value="2"/>
</dbReference>
<evidence type="ECO:0000256" key="7">
    <source>
        <dbReference type="ARBA" id="ARBA00022989"/>
    </source>
</evidence>
<feature type="domain" description="PLD phosphodiesterase" evidence="14">
    <location>
        <begin position="415"/>
        <end position="442"/>
    </location>
</feature>
<sequence>MRKLVKMLTSKTLIIGLIFLVQMIFLFFIVYKLSINNYIGLYVQLFFIIMAFLTVIHILSNDDNPIYKMAWLIPVLALPVFGTFFYILYHGNNITQRTMRKYNQIIKDRASLLIEQPNYSNLKEINFFNRNGWRDYKNTSSLFLGSGEEKLKNLLWDLENAQEFILFEYFIISKGKMFDQILNILIDKASNGVEVKVLYDDFGCAGRLPSNFIKKMKKKNIEVIAFNRMRWHINFGMNYRDHRKIVVIDNKVGYTGGINIADEYINEYKRFGHWHDASVRIEGDAVWSLTLTFLENWNFSLKETEQVQYTKYYRKHKVEADGIVLPFADSPIEKSNLTRDLYLYLINSAKKEILITSPYLIFDNELFTALKLAAHSGIDVKIIIPNIADKKLVYLVTESYAEELSQSGIKIYKYTPGFIHSKLLVIDHEKAVIGTTNLDFRSLYLHFEDNIYLYKSKTVESIRRFILNTLELSAFQTPDDLRKKSFILRIIQLIIKGFAPIL</sequence>
<keyword evidence="6" id="KW-0677">Repeat</keyword>
<dbReference type="OrthoDB" id="9762009at2"/>
<keyword evidence="16" id="KW-1185">Reference proteome</keyword>
<keyword evidence="4 15" id="KW-0808">Transferase</keyword>
<keyword evidence="8" id="KW-0443">Lipid metabolism</keyword>
<proteinExistence type="predicted"/>
<keyword evidence="2" id="KW-1003">Cell membrane</keyword>
<organism evidence="15 16">
    <name type="scientific">Haploplasma axanthum</name>
    <name type="common">Acholeplasma axanthum</name>
    <dbReference type="NCBI Taxonomy" id="29552"/>
    <lineage>
        <taxon>Bacteria</taxon>
        <taxon>Bacillati</taxon>
        <taxon>Mycoplasmatota</taxon>
        <taxon>Mollicutes</taxon>
        <taxon>Acholeplasmatales</taxon>
        <taxon>Acholeplasmataceae</taxon>
        <taxon>Haploplasma</taxon>
    </lineage>
</organism>
<dbReference type="STRING" id="1278311.GCA_000428705_00145"/>
<comment type="subcellular location">
    <subcellularLocation>
        <location evidence="1">Cell membrane</location>
        <topology evidence="1">Multi-pass membrane protein</topology>
    </subcellularLocation>
</comment>
<reference evidence="15 16" key="1">
    <citation type="submission" date="2019-01" db="EMBL/GenBank/DDBJ databases">
        <authorList>
            <consortium name="Pathogen Informatics"/>
        </authorList>
    </citation>
    <scope>NUCLEOTIDE SEQUENCE [LARGE SCALE GENOMIC DNA]</scope>
    <source>
        <strain evidence="15 16">NCTC10138</strain>
    </source>
</reference>
<dbReference type="InterPro" id="IPR025202">
    <property type="entry name" value="PLD-like_dom"/>
</dbReference>
<dbReference type="Proteomes" id="UP000289841">
    <property type="component" value="Chromosome"/>
</dbReference>
<dbReference type="GO" id="GO:0008808">
    <property type="term" value="F:cardiolipin synthase activity"/>
    <property type="evidence" value="ECO:0007669"/>
    <property type="project" value="UniProtKB-UniRule"/>
</dbReference>
<evidence type="ECO:0000256" key="2">
    <source>
        <dbReference type="ARBA" id="ARBA00022475"/>
    </source>
</evidence>